<dbReference type="EMBL" id="CAJNOG010002009">
    <property type="protein sequence ID" value="CAF1484586.1"/>
    <property type="molecule type" value="Genomic_DNA"/>
</dbReference>
<feature type="signal peptide" evidence="1">
    <location>
        <begin position="1"/>
        <end position="24"/>
    </location>
</feature>
<protein>
    <submittedName>
        <fullName evidence="2">Uncharacterized protein</fullName>
    </submittedName>
</protein>
<sequence>MHASAIMILMIVLIAIVAKHSSVATHDLDNQALRRRGDAYNYNKNQQRNMFLRRLAQELVEDEDSDENLRSAAWKRDSTIAATYSGTSSASAAASATLPACNAANCCGVANCTLCNDNGIRRYCRNIGLTGNGQRITYIIPTDDHLTLEFCCATVSALITIDGNGGTGLNAYGSRFGGSNGGYAGSTSTNYLLNRPLYC</sequence>
<reference evidence="2" key="1">
    <citation type="submission" date="2021-02" db="EMBL/GenBank/DDBJ databases">
        <authorList>
            <person name="Nowell W R."/>
        </authorList>
    </citation>
    <scope>NUCLEOTIDE SEQUENCE</scope>
</reference>
<dbReference type="Proteomes" id="UP000663844">
    <property type="component" value="Unassembled WGS sequence"/>
</dbReference>
<feature type="chain" id="PRO_5036228678" evidence="1">
    <location>
        <begin position="25"/>
        <end position="199"/>
    </location>
</feature>
<keyword evidence="1" id="KW-0732">Signal</keyword>
<accession>A0A815S2K3</accession>
<dbReference type="Proteomes" id="UP000663845">
    <property type="component" value="Unassembled WGS sequence"/>
</dbReference>
<dbReference type="AlphaFoldDB" id="A0A815S2K3"/>
<evidence type="ECO:0000313" key="2">
    <source>
        <dbReference type="EMBL" id="CAF1484586.1"/>
    </source>
</evidence>
<dbReference type="EMBL" id="CAJOAZ010004016">
    <property type="protein sequence ID" value="CAF4039681.1"/>
    <property type="molecule type" value="Genomic_DNA"/>
</dbReference>
<evidence type="ECO:0000256" key="1">
    <source>
        <dbReference type="SAM" id="SignalP"/>
    </source>
</evidence>
<gene>
    <name evidence="2" type="ORF">JYZ213_LOCUS42568</name>
    <name evidence="3" type="ORF">OXD698_LOCUS31841</name>
</gene>
<organism evidence="2 4">
    <name type="scientific">Adineta steineri</name>
    <dbReference type="NCBI Taxonomy" id="433720"/>
    <lineage>
        <taxon>Eukaryota</taxon>
        <taxon>Metazoa</taxon>
        <taxon>Spiralia</taxon>
        <taxon>Gnathifera</taxon>
        <taxon>Rotifera</taxon>
        <taxon>Eurotatoria</taxon>
        <taxon>Bdelloidea</taxon>
        <taxon>Adinetida</taxon>
        <taxon>Adinetidae</taxon>
        <taxon>Adineta</taxon>
    </lineage>
</organism>
<evidence type="ECO:0000313" key="4">
    <source>
        <dbReference type="Proteomes" id="UP000663845"/>
    </source>
</evidence>
<name>A0A815S2K3_9BILA</name>
<comment type="caution">
    <text evidence="2">The sequence shown here is derived from an EMBL/GenBank/DDBJ whole genome shotgun (WGS) entry which is preliminary data.</text>
</comment>
<proteinExistence type="predicted"/>
<evidence type="ECO:0000313" key="3">
    <source>
        <dbReference type="EMBL" id="CAF4039681.1"/>
    </source>
</evidence>